<dbReference type="Pfam" id="PF24938">
    <property type="entry name" value="DUF7755"/>
    <property type="match status" value="1"/>
</dbReference>
<keyword evidence="1" id="KW-1133">Transmembrane helix</keyword>
<feature type="transmembrane region" description="Helical" evidence="1">
    <location>
        <begin position="477"/>
        <end position="496"/>
    </location>
</feature>
<proteinExistence type="predicted"/>
<comment type="caution">
    <text evidence="3">The sequence shown here is derived from an EMBL/GenBank/DDBJ whole genome shotgun (WGS) entry which is preliminary data.</text>
</comment>
<protein>
    <recommendedName>
        <fullName evidence="2">DUF7755 domain-containing protein</fullName>
    </recommendedName>
</protein>
<dbReference type="PANTHER" id="PTHR36330">
    <property type="entry name" value="LIPASE/LIPOOXYGENASE, PLAT/LH2 FAMILY PROTEIN"/>
    <property type="match status" value="1"/>
</dbReference>
<dbReference type="EMBL" id="QZWG01000005">
    <property type="protein sequence ID" value="RZC12626.1"/>
    <property type="molecule type" value="Genomic_DNA"/>
</dbReference>
<keyword evidence="1" id="KW-0812">Transmembrane</keyword>
<keyword evidence="4" id="KW-1185">Reference proteome</keyword>
<dbReference type="Proteomes" id="UP000289340">
    <property type="component" value="Chromosome 5"/>
</dbReference>
<feature type="transmembrane region" description="Helical" evidence="1">
    <location>
        <begin position="400"/>
        <end position="416"/>
    </location>
</feature>
<evidence type="ECO:0000259" key="2">
    <source>
        <dbReference type="Pfam" id="PF24938"/>
    </source>
</evidence>
<organism evidence="3 4">
    <name type="scientific">Glycine soja</name>
    <name type="common">Wild soybean</name>
    <dbReference type="NCBI Taxonomy" id="3848"/>
    <lineage>
        <taxon>Eukaryota</taxon>
        <taxon>Viridiplantae</taxon>
        <taxon>Streptophyta</taxon>
        <taxon>Embryophyta</taxon>
        <taxon>Tracheophyta</taxon>
        <taxon>Spermatophyta</taxon>
        <taxon>Magnoliopsida</taxon>
        <taxon>eudicotyledons</taxon>
        <taxon>Gunneridae</taxon>
        <taxon>Pentapetalae</taxon>
        <taxon>rosids</taxon>
        <taxon>fabids</taxon>
        <taxon>Fabales</taxon>
        <taxon>Fabaceae</taxon>
        <taxon>Papilionoideae</taxon>
        <taxon>50 kb inversion clade</taxon>
        <taxon>NPAAA clade</taxon>
        <taxon>indigoferoid/millettioid clade</taxon>
        <taxon>Phaseoleae</taxon>
        <taxon>Glycine</taxon>
        <taxon>Glycine subgen. Soja</taxon>
    </lineage>
</organism>
<evidence type="ECO:0000313" key="3">
    <source>
        <dbReference type="EMBL" id="RZC12626.1"/>
    </source>
</evidence>
<accession>A0A445KP07</accession>
<feature type="transmembrane region" description="Helical" evidence="1">
    <location>
        <begin position="375"/>
        <end position="394"/>
    </location>
</feature>
<sequence length="509" mass="55709">MQLVITFVSKNESKREKILRLPGVEPGSIAWKAIILTVGLQTLVENSLYFFNNYLFNNLFNYFMDSNVCSSVASLNCTAITELEYRGMEGIPVRIVIPSASTCHSHDFQRKTIIQVSSSSTRRVPTHNRYFRFTVPAKLSPSDFQDFQSYARPSHLLPASEVKVYTNTSVENISSSLKEDGSKSLFMVKLVTSNAYGSSISDLNAGILLCLIDENGNSILQRIPVSLMMDHSTESGDMTNIDMLHFQRGSVDEFIFEGPKIARLKALWVSVESGQWRLGSVSLMVINCEGQPSGPEDGVPTYTGFQYDFQIDDVLLGEGVDLSMLELRPSLVTELEGIDPISIFNKGLNDPNLLSSPKISNEESMKEYADLKFSLLFYDAMLMLFGTSVASLLAGENAGIAFLIGGIGGFLYLLLLQRSVDELPASELITNDKERTDALFRGVKGPIASVALALGLAVIASRYSSGGLQVMLTPKDLIVGMLGFLACKVSVVLAAFKPITLGSKLPSDM</sequence>
<evidence type="ECO:0000256" key="1">
    <source>
        <dbReference type="SAM" id="Phobius"/>
    </source>
</evidence>
<reference evidence="3 4" key="1">
    <citation type="submission" date="2018-09" db="EMBL/GenBank/DDBJ databases">
        <title>A high-quality reference genome of wild soybean provides a powerful tool to mine soybean genomes.</title>
        <authorList>
            <person name="Xie M."/>
            <person name="Chung C.Y.L."/>
            <person name="Li M.-W."/>
            <person name="Wong F.-L."/>
            <person name="Chan T.-F."/>
            <person name="Lam H.-M."/>
        </authorList>
    </citation>
    <scope>NUCLEOTIDE SEQUENCE [LARGE SCALE GENOMIC DNA]</scope>
    <source>
        <strain evidence="4">cv. W05</strain>
        <tissue evidence="3">Hypocotyl of etiolated seedlings</tissue>
    </source>
</reference>
<dbReference type="PANTHER" id="PTHR36330:SF2">
    <property type="entry name" value="LIPASE_LIPOOXYGENASE, PLAT_LH2 FAMILY PROTEIN"/>
    <property type="match status" value="1"/>
</dbReference>
<evidence type="ECO:0000313" key="4">
    <source>
        <dbReference type="Proteomes" id="UP000289340"/>
    </source>
</evidence>
<name>A0A445KP07_GLYSO</name>
<dbReference type="InterPro" id="IPR056657">
    <property type="entry name" value="DUF7755"/>
</dbReference>
<feature type="domain" description="DUF7755" evidence="2">
    <location>
        <begin position="184"/>
        <end position="333"/>
    </location>
</feature>
<gene>
    <name evidence="3" type="ORF">D0Y65_012409</name>
</gene>
<feature type="transmembrane region" description="Helical" evidence="1">
    <location>
        <begin position="445"/>
        <end position="465"/>
    </location>
</feature>
<keyword evidence="1" id="KW-0472">Membrane</keyword>
<dbReference type="AlphaFoldDB" id="A0A445KP07"/>